<keyword evidence="6" id="KW-0677">Repeat</keyword>
<dbReference type="Proteomes" id="UP000472262">
    <property type="component" value="Unassembled WGS sequence"/>
</dbReference>
<evidence type="ECO:0000256" key="6">
    <source>
        <dbReference type="ARBA" id="ARBA00022737"/>
    </source>
</evidence>
<evidence type="ECO:0000256" key="2">
    <source>
        <dbReference type="ARBA" id="ARBA00004435"/>
    </source>
</evidence>
<keyword evidence="7" id="KW-0965">Cell junction</keyword>
<evidence type="ECO:0000259" key="9">
    <source>
        <dbReference type="PROSITE" id="PS50106"/>
    </source>
</evidence>
<keyword evidence="3" id="KW-0796">Tight junction</keyword>
<dbReference type="Pfam" id="PF09045">
    <property type="entry name" value="L27_2"/>
    <property type="match status" value="1"/>
</dbReference>
<dbReference type="InterPro" id="IPR015132">
    <property type="entry name" value="L27_2"/>
</dbReference>
<dbReference type="InterPro" id="IPR001478">
    <property type="entry name" value="PDZ"/>
</dbReference>
<dbReference type="InParanoid" id="A0A672PGJ8"/>
<feature type="domain" description="L27" evidence="10">
    <location>
        <begin position="21"/>
        <end position="82"/>
    </location>
</feature>
<evidence type="ECO:0000313" key="12">
    <source>
        <dbReference type="Proteomes" id="UP000472262"/>
    </source>
</evidence>
<dbReference type="Pfam" id="PF00595">
    <property type="entry name" value="PDZ"/>
    <property type="match status" value="1"/>
</dbReference>
<dbReference type="PROSITE" id="PS51022">
    <property type="entry name" value="L27"/>
    <property type="match status" value="1"/>
</dbReference>
<evidence type="ECO:0008006" key="13">
    <source>
        <dbReference type="Google" id="ProtNLM"/>
    </source>
</evidence>
<keyword evidence="5" id="KW-0597">Phosphoprotein</keyword>
<keyword evidence="4" id="KW-1003">Cell membrane</keyword>
<comment type="subcellular location">
    <subcellularLocation>
        <location evidence="1">Apical cell membrane</location>
    </subcellularLocation>
    <subcellularLocation>
        <location evidence="2">Cell junction</location>
        <location evidence="2">Tight junction</location>
    </subcellularLocation>
</comment>
<dbReference type="InterPro" id="IPR004172">
    <property type="entry name" value="L27_dom"/>
</dbReference>
<dbReference type="PROSITE" id="PS50106">
    <property type="entry name" value="PDZ"/>
    <property type="match status" value="1"/>
</dbReference>
<dbReference type="Ensembl" id="ENSSGRT00000066995.1">
    <property type="protein sequence ID" value="ENSSGRP00000062820.1"/>
    <property type="gene ID" value="ENSSGRG00000032468.1"/>
</dbReference>
<evidence type="ECO:0000256" key="3">
    <source>
        <dbReference type="ARBA" id="ARBA00022427"/>
    </source>
</evidence>
<proteinExistence type="predicted"/>
<evidence type="ECO:0000256" key="8">
    <source>
        <dbReference type="ARBA" id="ARBA00023136"/>
    </source>
</evidence>
<dbReference type="GO" id="GO:0005923">
    <property type="term" value="C:bicellular tight junction"/>
    <property type="evidence" value="ECO:0007669"/>
    <property type="project" value="UniProtKB-SubCell"/>
</dbReference>
<dbReference type="SUPFAM" id="SSF50156">
    <property type="entry name" value="PDZ domain-like"/>
    <property type="match status" value="1"/>
</dbReference>
<dbReference type="GO" id="GO:0016324">
    <property type="term" value="C:apical plasma membrane"/>
    <property type="evidence" value="ECO:0007669"/>
    <property type="project" value="UniProtKB-SubCell"/>
</dbReference>
<dbReference type="OMA" id="PNGIAGW"/>
<dbReference type="SUPFAM" id="SSF101288">
    <property type="entry name" value="L27 domain"/>
    <property type="match status" value="1"/>
</dbReference>
<evidence type="ECO:0000256" key="5">
    <source>
        <dbReference type="ARBA" id="ARBA00022553"/>
    </source>
</evidence>
<dbReference type="PANTHER" id="PTHR19964">
    <property type="entry name" value="MULTIPLE PDZ DOMAIN PROTEIN"/>
    <property type="match status" value="1"/>
</dbReference>
<keyword evidence="8" id="KW-0472">Membrane</keyword>
<dbReference type="GO" id="GO:0120192">
    <property type="term" value="P:tight junction assembly"/>
    <property type="evidence" value="ECO:0007669"/>
    <property type="project" value="TreeGrafter"/>
</dbReference>
<dbReference type="Gene3D" id="2.30.42.10">
    <property type="match status" value="1"/>
</dbReference>
<reference evidence="11" key="1">
    <citation type="submission" date="2025-08" db="UniProtKB">
        <authorList>
            <consortium name="Ensembl"/>
        </authorList>
    </citation>
    <scope>IDENTIFICATION</scope>
</reference>
<evidence type="ECO:0000256" key="1">
    <source>
        <dbReference type="ARBA" id="ARBA00004221"/>
    </source>
</evidence>
<evidence type="ECO:0000256" key="7">
    <source>
        <dbReference type="ARBA" id="ARBA00022949"/>
    </source>
</evidence>
<dbReference type="AlphaFoldDB" id="A0A672PGJ8"/>
<name>A0A672PGJ8_SINGR</name>
<dbReference type="PANTHER" id="PTHR19964:SF10">
    <property type="entry name" value="MULTIPLE PDZ DOMAIN PROTEIN"/>
    <property type="match status" value="1"/>
</dbReference>
<protein>
    <recommendedName>
        <fullName evidence="13">PDZ domain-containing protein</fullName>
    </recommendedName>
</protein>
<sequence length="208" mass="23560">MHLEDAFVRSSSFHQRGTERVKVLESHCLQAVERLQSRLKEKRADVPAEEKLNLLKVVLQSPLFHQILALQKSVQHLKEHVRTKHTTLEKKYFSNYKTFQTERIYISKRIGSTEGFSAQLNGQTSSEEYKHIIRSMAQGRYVTQIDLLKPVSGGLGFSVVGLCSVNRGELGIFIQEIQAGSVTDGRLMQGDQILSICLTLARHLAEIK</sequence>
<evidence type="ECO:0000313" key="11">
    <source>
        <dbReference type="Ensembl" id="ENSSGRP00000062820.1"/>
    </source>
</evidence>
<dbReference type="InterPro" id="IPR036034">
    <property type="entry name" value="PDZ_sf"/>
</dbReference>
<reference evidence="11" key="2">
    <citation type="submission" date="2025-09" db="UniProtKB">
        <authorList>
            <consortium name="Ensembl"/>
        </authorList>
    </citation>
    <scope>IDENTIFICATION</scope>
</reference>
<keyword evidence="12" id="KW-1185">Reference proteome</keyword>
<organism evidence="11 12">
    <name type="scientific">Sinocyclocheilus grahami</name>
    <name type="common">Dianchi golden-line fish</name>
    <name type="synonym">Barbus grahami</name>
    <dbReference type="NCBI Taxonomy" id="75366"/>
    <lineage>
        <taxon>Eukaryota</taxon>
        <taxon>Metazoa</taxon>
        <taxon>Chordata</taxon>
        <taxon>Craniata</taxon>
        <taxon>Vertebrata</taxon>
        <taxon>Euteleostomi</taxon>
        <taxon>Actinopterygii</taxon>
        <taxon>Neopterygii</taxon>
        <taxon>Teleostei</taxon>
        <taxon>Ostariophysi</taxon>
        <taxon>Cypriniformes</taxon>
        <taxon>Cyprinidae</taxon>
        <taxon>Cyprininae</taxon>
        <taxon>Sinocyclocheilus</taxon>
    </lineage>
</organism>
<dbReference type="Gene3D" id="1.10.287.650">
    <property type="entry name" value="L27 domain"/>
    <property type="match status" value="1"/>
</dbReference>
<evidence type="ECO:0000256" key="4">
    <source>
        <dbReference type="ARBA" id="ARBA00022475"/>
    </source>
</evidence>
<evidence type="ECO:0000259" key="10">
    <source>
        <dbReference type="PROSITE" id="PS51022"/>
    </source>
</evidence>
<dbReference type="GO" id="GO:0005737">
    <property type="term" value="C:cytoplasm"/>
    <property type="evidence" value="ECO:0007669"/>
    <property type="project" value="TreeGrafter"/>
</dbReference>
<dbReference type="InterPro" id="IPR051342">
    <property type="entry name" value="PDZ_scaffold"/>
</dbReference>
<dbReference type="InterPro" id="IPR036892">
    <property type="entry name" value="L27_dom_sf"/>
</dbReference>
<feature type="domain" description="PDZ" evidence="9">
    <location>
        <begin position="144"/>
        <end position="196"/>
    </location>
</feature>
<accession>A0A672PGJ8</accession>